<gene>
    <name evidence="1" type="ORF">BVC80_1231g14</name>
</gene>
<dbReference type="OMA" id="ECHIARS"/>
<dbReference type="InterPro" id="IPR002816">
    <property type="entry name" value="TraB/PrgY/GumN_fam"/>
</dbReference>
<organism evidence="1 2">
    <name type="scientific">Macleaya cordata</name>
    <name type="common">Five-seeded plume-poppy</name>
    <name type="synonym">Bocconia cordata</name>
    <dbReference type="NCBI Taxonomy" id="56857"/>
    <lineage>
        <taxon>Eukaryota</taxon>
        <taxon>Viridiplantae</taxon>
        <taxon>Streptophyta</taxon>
        <taxon>Embryophyta</taxon>
        <taxon>Tracheophyta</taxon>
        <taxon>Spermatophyta</taxon>
        <taxon>Magnoliopsida</taxon>
        <taxon>Ranunculales</taxon>
        <taxon>Papaveraceae</taxon>
        <taxon>Papaveroideae</taxon>
        <taxon>Macleaya</taxon>
    </lineage>
</organism>
<dbReference type="STRING" id="56857.A0A200R2C9"/>
<dbReference type="InterPro" id="IPR046345">
    <property type="entry name" value="TraB_PrgY-like"/>
</dbReference>
<name>A0A200R2C9_MACCD</name>
<dbReference type="EMBL" id="MVGT01000466">
    <property type="protein sequence ID" value="OVA16866.1"/>
    <property type="molecule type" value="Genomic_DNA"/>
</dbReference>
<dbReference type="PANTHER" id="PTHR21530:SF5">
    <property type="entry name" value="TRAB FAMILY PROTEIN"/>
    <property type="match status" value="1"/>
</dbReference>
<sequence length="235" mass="27186">MRPGMEATFPRNIPFLPFQATQNLHKEFQRTMTSHLVELCRRRAMTLQNWKPENDSLYRMYLNSMRVPGGLCMKIGMFILNLWYRQLEADGIFAGQEFKVAIEESARVKARCFAIDQDIGVLLHQLSKILSFDLLRGSLIKAWDLSEKLEQCYSFYSDFSDGSYNSLTRSSVREISGTLREISPEIFKVLADDRDKLMFTRLRMIKGKVVAVVGVGHMDGIERLWKLAEDDNDDK</sequence>
<reference evidence="1 2" key="1">
    <citation type="journal article" date="2017" name="Mol. Plant">
        <title>The Genome of Medicinal Plant Macleaya cordata Provides New Insights into Benzylisoquinoline Alkaloids Metabolism.</title>
        <authorList>
            <person name="Liu X."/>
            <person name="Liu Y."/>
            <person name="Huang P."/>
            <person name="Ma Y."/>
            <person name="Qing Z."/>
            <person name="Tang Q."/>
            <person name="Cao H."/>
            <person name="Cheng P."/>
            <person name="Zheng Y."/>
            <person name="Yuan Z."/>
            <person name="Zhou Y."/>
            <person name="Liu J."/>
            <person name="Tang Z."/>
            <person name="Zhuo Y."/>
            <person name="Zhang Y."/>
            <person name="Yu L."/>
            <person name="Huang J."/>
            <person name="Yang P."/>
            <person name="Peng Q."/>
            <person name="Zhang J."/>
            <person name="Jiang W."/>
            <person name="Zhang Z."/>
            <person name="Lin K."/>
            <person name="Ro D.K."/>
            <person name="Chen X."/>
            <person name="Xiong X."/>
            <person name="Shang Y."/>
            <person name="Huang S."/>
            <person name="Zeng J."/>
        </authorList>
    </citation>
    <scope>NUCLEOTIDE SEQUENCE [LARGE SCALE GENOMIC DNA]</scope>
    <source>
        <strain evidence="2">cv. BLH2017</strain>
        <tissue evidence="1">Root</tissue>
    </source>
</reference>
<protein>
    <submittedName>
        <fullName evidence="1">Pheromone shutdown</fullName>
    </submittedName>
</protein>
<proteinExistence type="predicted"/>
<keyword evidence="2" id="KW-1185">Reference proteome</keyword>
<comment type="caution">
    <text evidence="1">The sequence shown here is derived from an EMBL/GenBank/DDBJ whole genome shotgun (WGS) entry which is preliminary data.</text>
</comment>
<dbReference type="AlphaFoldDB" id="A0A200R2C9"/>
<accession>A0A200R2C9</accession>
<dbReference type="PANTHER" id="PTHR21530">
    <property type="entry name" value="PHEROMONE SHUTDOWN PROTEIN"/>
    <property type="match status" value="1"/>
</dbReference>
<dbReference type="OrthoDB" id="1876602at2759"/>
<evidence type="ECO:0000313" key="2">
    <source>
        <dbReference type="Proteomes" id="UP000195402"/>
    </source>
</evidence>
<evidence type="ECO:0000313" key="1">
    <source>
        <dbReference type="EMBL" id="OVA16866.1"/>
    </source>
</evidence>
<dbReference type="Pfam" id="PF01963">
    <property type="entry name" value="TraB_PrgY_gumN"/>
    <property type="match status" value="1"/>
</dbReference>
<dbReference type="InParanoid" id="A0A200R2C9"/>
<dbReference type="Proteomes" id="UP000195402">
    <property type="component" value="Unassembled WGS sequence"/>
</dbReference>